<reference evidence="10 11" key="1">
    <citation type="submission" date="2020-08" db="EMBL/GenBank/DDBJ databases">
        <title>Plant Genome Project.</title>
        <authorList>
            <person name="Zhang R.-G."/>
        </authorList>
    </citation>
    <scope>NUCLEOTIDE SEQUENCE [LARGE SCALE GENOMIC DNA]</scope>
    <source>
        <tissue evidence="10">Rhizome</tissue>
    </source>
</reference>
<keyword evidence="9" id="KW-0472">Membrane</keyword>
<comment type="caution">
    <text evidence="10">The sequence shown here is derived from an EMBL/GenBank/DDBJ whole genome shotgun (WGS) entry which is preliminary data.</text>
</comment>
<name>A0A8J5L655_ZINOF</name>
<evidence type="ECO:0000256" key="8">
    <source>
        <dbReference type="SAM" id="MobiDB-lite"/>
    </source>
</evidence>
<organism evidence="10 11">
    <name type="scientific">Zingiber officinale</name>
    <name type="common">Ginger</name>
    <name type="synonym">Amomum zingiber</name>
    <dbReference type="NCBI Taxonomy" id="94328"/>
    <lineage>
        <taxon>Eukaryota</taxon>
        <taxon>Viridiplantae</taxon>
        <taxon>Streptophyta</taxon>
        <taxon>Embryophyta</taxon>
        <taxon>Tracheophyta</taxon>
        <taxon>Spermatophyta</taxon>
        <taxon>Magnoliopsida</taxon>
        <taxon>Liliopsida</taxon>
        <taxon>Zingiberales</taxon>
        <taxon>Zingiberaceae</taxon>
        <taxon>Zingiber</taxon>
    </lineage>
</organism>
<comment type="catalytic activity">
    <reaction evidence="1">
        <text>Hydrolysis of (1-&gt;3)-beta-D-glucosidic linkages in (1-&gt;3)-beta-D-glucans.</text>
        <dbReference type="EC" id="3.2.1.39"/>
    </reaction>
</comment>
<evidence type="ECO:0000256" key="7">
    <source>
        <dbReference type="RuleBase" id="RU004335"/>
    </source>
</evidence>
<feature type="transmembrane region" description="Helical" evidence="9">
    <location>
        <begin position="518"/>
        <end position="537"/>
    </location>
</feature>
<evidence type="ECO:0000256" key="1">
    <source>
        <dbReference type="ARBA" id="ARBA00000382"/>
    </source>
</evidence>
<comment type="similarity">
    <text evidence="2 7">Belongs to the glycosyl hydrolase 17 family.</text>
</comment>
<evidence type="ECO:0000313" key="10">
    <source>
        <dbReference type="EMBL" id="KAG6507788.1"/>
    </source>
</evidence>
<dbReference type="GO" id="GO:0005975">
    <property type="term" value="P:carbohydrate metabolic process"/>
    <property type="evidence" value="ECO:0007669"/>
    <property type="project" value="InterPro"/>
</dbReference>
<gene>
    <name evidence="10" type="ORF">ZIOFF_033140</name>
</gene>
<evidence type="ECO:0000256" key="3">
    <source>
        <dbReference type="ARBA" id="ARBA00012780"/>
    </source>
</evidence>
<dbReference type="Gene3D" id="3.20.20.80">
    <property type="entry name" value="Glycosidases"/>
    <property type="match status" value="1"/>
</dbReference>
<dbReference type="InterPro" id="IPR000490">
    <property type="entry name" value="Glyco_hydro_17"/>
</dbReference>
<evidence type="ECO:0000256" key="5">
    <source>
        <dbReference type="ARBA" id="ARBA00022801"/>
    </source>
</evidence>
<dbReference type="AlphaFoldDB" id="A0A8J5L655"/>
<keyword evidence="9" id="KW-0812">Transmembrane</keyword>
<dbReference type="EMBL" id="JACMSC010000009">
    <property type="protein sequence ID" value="KAG6507788.1"/>
    <property type="molecule type" value="Genomic_DNA"/>
</dbReference>
<evidence type="ECO:0000256" key="6">
    <source>
        <dbReference type="ARBA" id="ARBA00023295"/>
    </source>
</evidence>
<dbReference type="InterPro" id="IPR017853">
    <property type="entry name" value="GH"/>
</dbReference>
<dbReference type="Proteomes" id="UP000734854">
    <property type="component" value="Unassembled WGS sequence"/>
</dbReference>
<dbReference type="EC" id="3.2.1.39" evidence="3"/>
<evidence type="ECO:0000256" key="2">
    <source>
        <dbReference type="ARBA" id="ARBA00008773"/>
    </source>
</evidence>
<keyword evidence="9" id="KW-1133">Transmembrane helix</keyword>
<accession>A0A8J5L655</accession>
<proteinExistence type="inferred from homology"/>
<evidence type="ECO:0000256" key="4">
    <source>
        <dbReference type="ARBA" id="ARBA00022729"/>
    </source>
</evidence>
<keyword evidence="5" id="KW-0378">Hydrolase</keyword>
<evidence type="ECO:0000256" key="9">
    <source>
        <dbReference type="SAM" id="Phobius"/>
    </source>
</evidence>
<dbReference type="PANTHER" id="PTHR32227">
    <property type="entry name" value="GLUCAN ENDO-1,3-BETA-GLUCOSIDASE BG1-RELATED-RELATED"/>
    <property type="match status" value="1"/>
</dbReference>
<evidence type="ECO:0000313" key="11">
    <source>
        <dbReference type="Proteomes" id="UP000734854"/>
    </source>
</evidence>
<keyword evidence="11" id="KW-1185">Reference proteome</keyword>
<dbReference type="SUPFAM" id="SSF51445">
    <property type="entry name" value="(Trans)glycosidases"/>
    <property type="match status" value="1"/>
</dbReference>
<protein>
    <recommendedName>
        <fullName evidence="3">glucan endo-1,3-beta-D-glucosidase</fullName>
        <ecNumber evidence="3">3.2.1.39</ecNumber>
    </recommendedName>
</protein>
<dbReference type="GO" id="GO:0042973">
    <property type="term" value="F:glucan endo-1,3-beta-D-glucosidase activity"/>
    <property type="evidence" value="ECO:0007669"/>
    <property type="project" value="UniProtKB-EC"/>
</dbReference>
<keyword evidence="6" id="KW-0326">Glycosidase</keyword>
<dbReference type="FunFam" id="3.20.20.80:FF:000005">
    <property type="entry name" value="Glucan endo-1,3-beta-glucosidase 14"/>
    <property type="match status" value="1"/>
</dbReference>
<feature type="region of interest" description="Disordered" evidence="8">
    <location>
        <begin position="41"/>
        <end position="60"/>
    </location>
</feature>
<sequence length="538" mass="60084">MACPRTKQSMLLPCAVPGGILLPAAPEILASLPYSSSSSLVEEKDARRAPSSSAPRLLSRHRHPASRHCFPIRPCLVAWMGATVQSRTELTCTMNVQAFIGTYGINYGRIADNLPPPESVVTLLKAAKIKNVRIYDADHSVIHAFKGSGIELIVSIPNEHLKDYNVYEDHAMSWVKENVEAFLPDTHIKGIAIGNEVLGGSDQELEEALFGAMKNVYNALKRLQLEDKVEVSTAHSAAVFANSFPPSYCTFREDMLVYLKPILEFSSRINSPFYINTYPFLAYKSDPEHIDLKYALFQPNSGVHDAKTGLHYDNMFDAQIDATYAALEAAGYPNMEVRISETGWSSSGDENEAGATVQNARMYNYNLRKRLLKKKGTPFRPKMVVKAYVFALFNENLKPGPSSEKHFGLFNADGSISYSIGFTGLRPSSASSQLLSLKGACSVDLWSEFQHKDVLRDTYAPTKYSIMRIFTDAIINYDVFHFYLCFMRARAAKTPVRVIRNQTVIVHIGFADLRRQRWLAPYTIALAYCVAIILVFTI</sequence>
<dbReference type="InterPro" id="IPR044965">
    <property type="entry name" value="Glyco_hydro_17_plant"/>
</dbReference>
<keyword evidence="4" id="KW-0732">Signal</keyword>
<dbReference type="Pfam" id="PF00332">
    <property type="entry name" value="Glyco_hydro_17"/>
    <property type="match status" value="1"/>
</dbReference>